<reference evidence="3 4" key="1">
    <citation type="submission" date="2021-05" db="EMBL/GenBank/DDBJ databases">
        <title>Novel Bacillus species.</title>
        <authorList>
            <person name="Liu G."/>
        </authorList>
    </citation>
    <scope>NUCLEOTIDE SEQUENCE [LARGE SCALE GENOMIC DNA]</scope>
    <source>
        <strain evidence="3 4">FJAT-49705</strain>
    </source>
</reference>
<dbReference type="GO" id="GO:0004177">
    <property type="term" value="F:aminopeptidase activity"/>
    <property type="evidence" value="ECO:0007669"/>
    <property type="project" value="UniProtKB-KW"/>
</dbReference>
<dbReference type="InterPro" id="IPR029149">
    <property type="entry name" value="Creatin/AminoP/Spt16_N"/>
</dbReference>
<evidence type="ECO:0000313" key="3">
    <source>
        <dbReference type="EMBL" id="MBS4192327.1"/>
    </source>
</evidence>
<dbReference type="Pfam" id="PF01321">
    <property type="entry name" value="Creatinase_N"/>
    <property type="match status" value="1"/>
</dbReference>
<name>A0ABS5NWW7_9BACI</name>
<evidence type="ECO:0000259" key="1">
    <source>
        <dbReference type="Pfam" id="PF00557"/>
    </source>
</evidence>
<keyword evidence="4" id="KW-1185">Reference proteome</keyword>
<dbReference type="Proteomes" id="UP000681027">
    <property type="component" value="Unassembled WGS sequence"/>
</dbReference>
<protein>
    <submittedName>
        <fullName evidence="3">Aminopeptidase P family protein</fullName>
    </submittedName>
</protein>
<dbReference type="Gene3D" id="3.40.350.10">
    <property type="entry name" value="Creatinase/prolidase N-terminal domain"/>
    <property type="match status" value="1"/>
</dbReference>
<dbReference type="InterPro" id="IPR036005">
    <property type="entry name" value="Creatinase/aminopeptidase-like"/>
</dbReference>
<dbReference type="RefSeq" id="WP_213103748.1">
    <property type="nucleotide sequence ID" value="NZ_JAGYPM010000004.1"/>
</dbReference>
<dbReference type="PANTHER" id="PTHR46112:SF2">
    <property type="entry name" value="XAA-PRO AMINOPEPTIDASE P-RELATED"/>
    <property type="match status" value="1"/>
</dbReference>
<dbReference type="Pfam" id="PF00557">
    <property type="entry name" value="Peptidase_M24"/>
    <property type="match status" value="1"/>
</dbReference>
<keyword evidence="3" id="KW-0645">Protease</keyword>
<dbReference type="Gene3D" id="3.90.230.10">
    <property type="entry name" value="Creatinase/methionine aminopeptidase superfamily"/>
    <property type="match status" value="1"/>
</dbReference>
<dbReference type="SUPFAM" id="SSF55920">
    <property type="entry name" value="Creatinase/aminopeptidase"/>
    <property type="match status" value="1"/>
</dbReference>
<organism evidence="3 4">
    <name type="scientific">Cytobacillus citreus</name>
    <dbReference type="NCBI Taxonomy" id="2833586"/>
    <lineage>
        <taxon>Bacteria</taxon>
        <taxon>Bacillati</taxon>
        <taxon>Bacillota</taxon>
        <taxon>Bacilli</taxon>
        <taxon>Bacillales</taxon>
        <taxon>Bacillaceae</taxon>
        <taxon>Cytobacillus</taxon>
    </lineage>
</organism>
<dbReference type="InterPro" id="IPR000994">
    <property type="entry name" value="Pept_M24"/>
</dbReference>
<evidence type="ECO:0000313" key="4">
    <source>
        <dbReference type="Proteomes" id="UP000681027"/>
    </source>
</evidence>
<dbReference type="EMBL" id="JAGYPM010000004">
    <property type="protein sequence ID" value="MBS4192327.1"/>
    <property type="molecule type" value="Genomic_DNA"/>
</dbReference>
<dbReference type="PANTHER" id="PTHR46112">
    <property type="entry name" value="AMINOPEPTIDASE"/>
    <property type="match status" value="1"/>
</dbReference>
<comment type="caution">
    <text evidence="3">The sequence shown here is derived from an EMBL/GenBank/DDBJ whole genome shotgun (WGS) entry which is preliminary data.</text>
</comment>
<sequence length="378" mass="42445">MNVSHRISELRSFMNIEGIEATIVSNPDHQYYVSGFKALLYSRPIIYVLDDQNSHLIVPALEEVHAKDEAKIDYIHVYFEHPERADEGISPYQHLKTLLKNYKTGSKIGVDMASTPAEQVVFIRELGLEIVDIGKKIMEMRYVKDEEELKLIEEAGYLANVAVRESLNACEVGITEIEIDARGNIAVFKETAKKYPNATLDLIVMSPSGVERTIMPHVFSNTRQVRTGDIIIHSRQVALNGYRAELERTIVIGELTKEQKKGFEAAKIAQQAAMDFIKPGVTAAEVDEVSRSILKKEGFADYAIHRVGHGIGISAHEEPSLRFDNNLILKENMVFTIEPGIFIPGVGGFRHSDTLILTKNGSRRITEYPSELEDLTYS</sequence>
<feature type="domain" description="Creatinase N-terminal" evidence="2">
    <location>
        <begin position="6"/>
        <end position="143"/>
    </location>
</feature>
<keyword evidence="3" id="KW-0378">Hydrolase</keyword>
<accession>A0ABS5NWW7</accession>
<dbReference type="InterPro" id="IPR050659">
    <property type="entry name" value="Peptidase_M24B"/>
</dbReference>
<keyword evidence="3" id="KW-0031">Aminopeptidase</keyword>
<feature type="domain" description="Peptidase M24" evidence="1">
    <location>
        <begin position="151"/>
        <end position="359"/>
    </location>
</feature>
<dbReference type="SUPFAM" id="SSF53092">
    <property type="entry name" value="Creatinase/prolidase N-terminal domain"/>
    <property type="match status" value="1"/>
</dbReference>
<evidence type="ECO:0000259" key="2">
    <source>
        <dbReference type="Pfam" id="PF01321"/>
    </source>
</evidence>
<gene>
    <name evidence="3" type="ORF">KHA94_19390</name>
</gene>
<dbReference type="InterPro" id="IPR000587">
    <property type="entry name" value="Creatinase_N"/>
</dbReference>
<proteinExistence type="predicted"/>